<feature type="region of interest" description="Disordered" evidence="1">
    <location>
        <begin position="60"/>
        <end position="86"/>
    </location>
</feature>
<evidence type="ECO:0000313" key="4">
    <source>
        <dbReference type="Proteomes" id="UP000683442"/>
    </source>
</evidence>
<keyword evidence="2" id="KW-0472">Membrane</keyword>
<keyword evidence="4" id="KW-1185">Reference proteome</keyword>
<name>A0ABX8IL76_9GAMM</name>
<accession>A0ABX8IL76</accession>
<evidence type="ECO:0000313" key="3">
    <source>
        <dbReference type="EMBL" id="QWV14395.1"/>
    </source>
</evidence>
<keyword evidence="2" id="KW-0812">Transmembrane</keyword>
<sequence>MKSRHALTVFLAVVLVPIALGFAGASVKAAILSISVFWVCLGIFFYPSISDYLRSARRERDDPLKTNSVAYSRAETHKEQHTSKDR</sequence>
<organism evidence="3 4">
    <name type="scientific">Marinobacter adhaerens</name>
    <dbReference type="NCBI Taxonomy" id="1033846"/>
    <lineage>
        <taxon>Bacteria</taxon>
        <taxon>Pseudomonadati</taxon>
        <taxon>Pseudomonadota</taxon>
        <taxon>Gammaproteobacteria</taxon>
        <taxon>Pseudomonadales</taxon>
        <taxon>Marinobacteraceae</taxon>
        <taxon>Marinobacter</taxon>
    </lineage>
</organism>
<evidence type="ECO:0000256" key="2">
    <source>
        <dbReference type="SAM" id="Phobius"/>
    </source>
</evidence>
<feature type="compositionally biased region" description="Basic and acidic residues" evidence="1">
    <location>
        <begin position="74"/>
        <end position="86"/>
    </location>
</feature>
<dbReference type="GeneID" id="78559242"/>
<gene>
    <name evidence="3" type="ORF">KQ249_07325</name>
</gene>
<protein>
    <submittedName>
        <fullName evidence="3">Uncharacterized protein</fullName>
    </submittedName>
</protein>
<evidence type="ECO:0000256" key="1">
    <source>
        <dbReference type="SAM" id="MobiDB-lite"/>
    </source>
</evidence>
<proteinExistence type="predicted"/>
<dbReference type="EMBL" id="CP076686">
    <property type="protein sequence ID" value="QWV14395.1"/>
    <property type="molecule type" value="Genomic_DNA"/>
</dbReference>
<keyword evidence="2" id="KW-1133">Transmembrane helix</keyword>
<dbReference type="RefSeq" id="WP_008176354.1">
    <property type="nucleotide sequence ID" value="NZ_CBDDHG010000002.1"/>
</dbReference>
<feature type="transmembrane region" description="Helical" evidence="2">
    <location>
        <begin position="31"/>
        <end position="49"/>
    </location>
</feature>
<reference evidence="3 4" key="1">
    <citation type="submission" date="2021-06" db="EMBL/GenBank/DDBJ databases">
        <title>Microbial metabolic specificity influences pelagic lipid remineralization.</title>
        <authorList>
            <person name="Behrendt L."/>
            <person name="Hunter J.E."/>
            <person name="Alcolombri U."/>
            <person name="Smriga S."/>
            <person name="Mincer T."/>
            <person name="Lowenstein D.P."/>
            <person name="Peaudecerf F.J."/>
            <person name="Fernandez V.I."/>
            <person name="Fredricks H."/>
            <person name="Almblad H."/>
            <person name="Harrison J.J."/>
            <person name="Stocker R."/>
            <person name="Van Mooy B.A.S."/>
        </authorList>
    </citation>
    <scope>NUCLEOTIDE SEQUENCE [LARGE SCALE GENOMIC DNA]</scope>
    <source>
        <strain evidence="3 4">HP15-B</strain>
    </source>
</reference>
<dbReference type="Proteomes" id="UP000683442">
    <property type="component" value="Chromosome"/>
</dbReference>